<name>A0A511YIN0_9FLAO</name>
<dbReference type="EMBL" id="BJYJ01000002">
    <property type="protein sequence ID" value="GEN75058.1"/>
    <property type="molecule type" value="Genomic_DNA"/>
</dbReference>
<dbReference type="Proteomes" id="UP000321863">
    <property type="component" value="Unassembled WGS sequence"/>
</dbReference>
<keyword evidence="3" id="KW-1185">Reference proteome</keyword>
<evidence type="ECO:0000313" key="2">
    <source>
        <dbReference type="EMBL" id="GEN75058.1"/>
    </source>
</evidence>
<comment type="caution">
    <text evidence="2">The sequence shown here is derived from an EMBL/GenBank/DDBJ whole genome shotgun (WGS) entry which is preliminary data.</text>
</comment>
<evidence type="ECO:0000313" key="3">
    <source>
        <dbReference type="Proteomes" id="UP000321863"/>
    </source>
</evidence>
<dbReference type="RefSeq" id="WP_146939929.1">
    <property type="nucleotide sequence ID" value="NZ_BJYJ01000002.1"/>
</dbReference>
<organism evidence="2 3">
    <name type="scientific">Chryseobacterium hagamense</name>
    <dbReference type="NCBI Taxonomy" id="395935"/>
    <lineage>
        <taxon>Bacteria</taxon>
        <taxon>Pseudomonadati</taxon>
        <taxon>Bacteroidota</taxon>
        <taxon>Flavobacteriia</taxon>
        <taxon>Flavobacteriales</taxon>
        <taxon>Weeksellaceae</taxon>
        <taxon>Chryseobacterium group</taxon>
        <taxon>Chryseobacterium</taxon>
    </lineage>
</organism>
<reference evidence="2 3" key="1">
    <citation type="submission" date="2019-07" db="EMBL/GenBank/DDBJ databases">
        <title>Whole genome shotgun sequence of Chryseobacterium hagamense NBRC 105253.</title>
        <authorList>
            <person name="Hosoyama A."/>
            <person name="Uohara A."/>
            <person name="Ohji S."/>
            <person name="Ichikawa N."/>
        </authorList>
    </citation>
    <scope>NUCLEOTIDE SEQUENCE [LARGE SCALE GENOMIC DNA]</scope>
    <source>
        <strain evidence="2 3">NBRC 105253</strain>
    </source>
</reference>
<proteinExistence type="predicted"/>
<dbReference type="AlphaFoldDB" id="A0A511YIN0"/>
<feature type="region of interest" description="Disordered" evidence="1">
    <location>
        <begin position="25"/>
        <end position="64"/>
    </location>
</feature>
<dbReference type="OrthoDB" id="1274059at2"/>
<protein>
    <submittedName>
        <fullName evidence="2">Uncharacterized protein</fullName>
    </submittedName>
</protein>
<sequence>MKKIILAVVPAIFLSLVNCKKSEGGNKEVIESESSETSVENNNGKIDSVSTSSSITEVNGQKTEKTSNIYKATDGTLVKVIFETTPKESTMSIRNNNKTFILKKTGSTANETIYTKEDMTAKVTQDSIHLMQGNNIIELKKTKI</sequence>
<evidence type="ECO:0000256" key="1">
    <source>
        <dbReference type="SAM" id="MobiDB-lite"/>
    </source>
</evidence>
<feature type="compositionally biased region" description="Polar residues" evidence="1">
    <location>
        <begin position="44"/>
        <end position="64"/>
    </location>
</feature>
<gene>
    <name evidence="2" type="ORF">CHA01nite_07980</name>
</gene>
<accession>A0A511YIN0</accession>